<feature type="transmembrane region" description="Helical" evidence="6">
    <location>
        <begin position="269"/>
        <end position="288"/>
    </location>
</feature>
<evidence type="ECO:0000256" key="1">
    <source>
        <dbReference type="ARBA" id="ARBA00004370"/>
    </source>
</evidence>
<dbReference type="EMBL" id="ML004916">
    <property type="protein sequence ID" value="RKP21983.1"/>
    <property type="molecule type" value="Genomic_DNA"/>
</dbReference>
<evidence type="ECO:0000256" key="6">
    <source>
        <dbReference type="SAM" id="Phobius"/>
    </source>
</evidence>
<feature type="transmembrane region" description="Helical" evidence="6">
    <location>
        <begin position="88"/>
        <end position="106"/>
    </location>
</feature>
<keyword evidence="3 5" id="KW-0808">Transferase</keyword>
<dbReference type="InterPro" id="IPR043130">
    <property type="entry name" value="CDP-OH_PTrfase_TM_dom"/>
</dbReference>
<evidence type="ECO:0000256" key="5">
    <source>
        <dbReference type="RuleBase" id="RU003750"/>
    </source>
</evidence>
<dbReference type="PANTHER" id="PTHR10414:SF77">
    <property type="entry name" value="CDP-ALCOHOL PHOSPHATIDYLTRANSFERASE FAMILY PROTEIN"/>
    <property type="match status" value="1"/>
</dbReference>
<comment type="similarity">
    <text evidence="2 5">Belongs to the CDP-alcohol phosphatidyltransferase class-I family.</text>
</comment>
<gene>
    <name evidence="7" type="ORF">ROZALSC1DRAFT_10723</name>
</gene>
<evidence type="ECO:0000256" key="4">
    <source>
        <dbReference type="ARBA" id="ARBA00023136"/>
    </source>
</evidence>
<feature type="transmembrane region" description="Helical" evidence="6">
    <location>
        <begin position="152"/>
        <end position="169"/>
    </location>
</feature>
<dbReference type="InterPro" id="IPR014472">
    <property type="entry name" value="CHOPT"/>
</dbReference>
<evidence type="ECO:0000313" key="7">
    <source>
        <dbReference type="EMBL" id="RKP21983.1"/>
    </source>
</evidence>
<dbReference type="GO" id="GO:0008654">
    <property type="term" value="P:phospholipid biosynthetic process"/>
    <property type="evidence" value="ECO:0007669"/>
    <property type="project" value="InterPro"/>
</dbReference>
<dbReference type="GO" id="GO:0016780">
    <property type="term" value="F:phosphotransferase activity, for other substituted phosphate groups"/>
    <property type="evidence" value="ECO:0007669"/>
    <property type="project" value="InterPro"/>
</dbReference>
<dbReference type="Proteomes" id="UP000281549">
    <property type="component" value="Unassembled WGS sequence"/>
</dbReference>
<sequence>MLKKIRRIFLGGSSYVSKEGLMNLKYYKYGATDKSFISRYILCHYWNAAVHLFPIWMAPNLITFLGLCFMIFALAAVIVYIPDLESQAPSWVYYLFAFCMWMYSTFDNVDGKQARRTHSSSPLGHLFDHGCDALNCSIGGVVQAAAMGLGQSVYSLIIPFVAFIPFYLSTWEEYHTGIMYLGYINGPTEGLMIACLTMIFSGYFGPHIWKLPLKDSIFEYYTPSPLQSYLVIDLLVFNMFLLLFLIHVPVCLKNIHESFKEKKRDAYKLLMELLPLLVFTASSFIWVLSDNSYVLRNHIILFILTIGLVFGRMTTKIILSHVTKMPFPFVTVQLLPLIIGAILMNPPSWSNPLSKEHEEKYLYAYFVFVFIAYFHWAWLVISRFCAHLNINCFTLNKTKKL</sequence>
<dbReference type="InterPro" id="IPR000462">
    <property type="entry name" value="CDP-OH_P_trans"/>
</dbReference>
<feature type="transmembrane region" description="Helical" evidence="6">
    <location>
        <begin position="363"/>
        <end position="381"/>
    </location>
</feature>
<dbReference type="PANTHER" id="PTHR10414">
    <property type="entry name" value="ETHANOLAMINEPHOSPHOTRANSFERASE"/>
    <property type="match status" value="1"/>
</dbReference>
<organism evidence="7 8">
    <name type="scientific">Rozella allomycis (strain CSF55)</name>
    <dbReference type="NCBI Taxonomy" id="988480"/>
    <lineage>
        <taxon>Eukaryota</taxon>
        <taxon>Fungi</taxon>
        <taxon>Fungi incertae sedis</taxon>
        <taxon>Cryptomycota</taxon>
        <taxon>Cryptomycota incertae sedis</taxon>
        <taxon>Rozella</taxon>
    </lineage>
</organism>
<keyword evidence="6" id="KW-1133">Transmembrane helix</keyword>
<dbReference type="AlphaFoldDB" id="A0A4P9YQA7"/>
<dbReference type="InterPro" id="IPR048254">
    <property type="entry name" value="CDP_ALCOHOL_P_TRANSF_CS"/>
</dbReference>
<evidence type="ECO:0000313" key="8">
    <source>
        <dbReference type="Proteomes" id="UP000281549"/>
    </source>
</evidence>
<comment type="subcellular location">
    <subcellularLocation>
        <location evidence="1">Membrane</location>
    </subcellularLocation>
</comment>
<protein>
    <submittedName>
        <fullName evidence="7">sn-1,2-diacylglycerol cholinephosphotransferas-like protein</fullName>
    </submittedName>
</protein>
<feature type="transmembrane region" description="Helical" evidence="6">
    <location>
        <begin position="325"/>
        <end position="343"/>
    </location>
</feature>
<accession>A0A4P9YQA7</accession>
<name>A0A4P9YQA7_ROZAC</name>
<keyword evidence="4 6" id="KW-0472">Membrane</keyword>
<reference evidence="8" key="1">
    <citation type="journal article" date="2018" name="Nat. Microbiol.">
        <title>Leveraging single-cell genomics to expand the fungal tree of life.</title>
        <authorList>
            <person name="Ahrendt S.R."/>
            <person name="Quandt C.A."/>
            <person name="Ciobanu D."/>
            <person name="Clum A."/>
            <person name="Salamov A."/>
            <person name="Andreopoulos B."/>
            <person name="Cheng J.F."/>
            <person name="Woyke T."/>
            <person name="Pelin A."/>
            <person name="Henrissat B."/>
            <person name="Reynolds N.K."/>
            <person name="Benny G.L."/>
            <person name="Smith M.E."/>
            <person name="James T.Y."/>
            <person name="Grigoriev I.V."/>
        </authorList>
    </citation>
    <scope>NUCLEOTIDE SEQUENCE [LARGE SCALE GENOMIC DNA]</scope>
    <source>
        <strain evidence="8">CSF55</strain>
    </source>
</reference>
<dbReference type="GO" id="GO:0016020">
    <property type="term" value="C:membrane"/>
    <property type="evidence" value="ECO:0007669"/>
    <property type="project" value="UniProtKB-SubCell"/>
</dbReference>
<feature type="transmembrane region" description="Helical" evidence="6">
    <location>
        <begin position="294"/>
        <end position="313"/>
    </location>
</feature>
<proteinExistence type="inferred from homology"/>
<evidence type="ECO:0000256" key="3">
    <source>
        <dbReference type="ARBA" id="ARBA00022679"/>
    </source>
</evidence>
<keyword evidence="6" id="KW-0812">Transmembrane</keyword>
<feature type="transmembrane region" description="Helical" evidence="6">
    <location>
        <begin position="61"/>
        <end position="82"/>
    </location>
</feature>
<dbReference type="Pfam" id="PF01066">
    <property type="entry name" value="CDP-OH_P_transf"/>
    <property type="match status" value="1"/>
</dbReference>
<feature type="transmembrane region" description="Helical" evidence="6">
    <location>
        <begin position="229"/>
        <end position="248"/>
    </location>
</feature>
<feature type="transmembrane region" description="Helical" evidence="6">
    <location>
        <begin position="190"/>
        <end position="209"/>
    </location>
</feature>
<dbReference type="Gene3D" id="1.20.120.1760">
    <property type="match status" value="1"/>
</dbReference>
<evidence type="ECO:0000256" key="2">
    <source>
        <dbReference type="ARBA" id="ARBA00010441"/>
    </source>
</evidence>
<dbReference type="PROSITE" id="PS00379">
    <property type="entry name" value="CDP_ALCOHOL_P_TRANSF"/>
    <property type="match status" value="1"/>
</dbReference>
<dbReference type="PIRSF" id="PIRSF015665">
    <property type="entry name" value="CHOPT"/>
    <property type="match status" value="1"/>
</dbReference>